<dbReference type="EMBL" id="BAABME010001612">
    <property type="protein sequence ID" value="GAA0150551.1"/>
    <property type="molecule type" value="Genomic_DNA"/>
</dbReference>
<dbReference type="Proteomes" id="UP001454036">
    <property type="component" value="Unassembled WGS sequence"/>
</dbReference>
<protein>
    <submittedName>
        <fullName evidence="2">Uncharacterized protein</fullName>
    </submittedName>
</protein>
<feature type="compositionally biased region" description="Acidic residues" evidence="1">
    <location>
        <begin position="100"/>
        <end position="111"/>
    </location>
</feature>
<sequence length="111" mass="13328">MVCSNENYAMHMKNHHPFMTWEERGKVALKADEFEAEEERNVQEIEINPNELHFDEFDAEEGRITEQEMEKKKRLRPLDNDQENEESHGKDKEFYLNELPLDDQEMNLEAT</sequence>
<feature type="region of interest" description="Disordered" evidence="1">
    <location>
        <begin position="65"/>
        <end position="111"/>
    </location>
</feature>
<name>A0AAV3PHR4_LITER</name>
<evidence type="ECO:0000256" key="1">
    <source>
        <dbReference type="SAM" id="MobiDB-lite"/>
    </source>
</evidence>
<proteinExistence type="predicted"/>
<keyword evidence="3" id="KW-1185">Reference proteome</keyword>
<evidence type="ECO:0000313" key="3">
    <source>
        <dbReference type="Proteomes" id="UP001454036"/>
    </source>
</evidence>
<comment type="caution">
    <text evidence="2">The sequence shown here is derived from an EMBL/GenBank/DDBJ whole genome shotgun (WGS) entry which is preliminary data.</text>
</comment>
<organism evidence="2 3">
    <name type="scientific">Lithospermum erythrorhizon</name>
    <name type="common">Purple gromwell</name>
    <name type="synonym">Lithospermum officinale var. erythrorhizon</name>
    <dbReference type="NCBI Taxonomy" id="34254"/>
    <lineage>
        <taxon>Eukaryota</taxon>
        <taxon>Viridiplantae</taxon>
        <taxon>Streptophyta</taxon>
        <taxon>Embryophyta</taxon>
        <taxon>Tracheophyta</taxon>
        <taxon>Spermatophyta</taxon>
        <taxon>Magnoliopsida</taxon>
        <taxon>eudicotyledons</taxon>
        <taxon>Gunneridae</taxon>
        <taxon>Pentapetalae</taxon>
        <taxon>asterids</taxon>
        <taxon>lamiids</taxon>
        <taxon>Boraginales</taxon>
        <taxon>Boraginaceae</taxon>
        <taxon>Boraginoideae</taxon>
        <taxon>Lithospermeae</taxon>
        <taxon>Lithospermum</taxon>
    </lineage>
</organism>
<feature type="compositionally biased region" description="Basic and acidic residues" evidence="1">
    <location>
        <begin position="65"/>
        <end position="95"/>
    </location>
</feature>
<dbReference type="AlphaFoldDB" id="A0AAV3PHR4"/>
<reference evidence="2 3" key="1">
    <citation type="submission" date="2024-01" db="EMBL/GenBank/DDBJ databases">
        <title>The complete chloroplast genome sequence of Lithospermum erythrorhizon: insights into the phylogenetic relationship among Boraginaceae species and the maternal lineages of purple gromwells.</title>
        <authorList>
            <person name="Okada T."/>
            <person name="Watanabe K."/>
        </authorList>
    </citation>
    <scope>NUCLEOTIDE SEQUENCE [LARGE SCALE GENOMIC DNA]</scope>
</reference>
<accession>A0AAV3PHR4</accession>
<evidence type="ECO:0000313" key="2">
    <source>
        <dbReference type="EMBL" id="GAA0150551.1"/>
    </source>
</evidence>
<gene>
    <name evidence="2" type="ORF">LIER_09474</name>
</gene>